<evidence type="ECO:0000256" key="1">
    <source>
        <dbReference type="ARBA" id="ARBA00022679"/>
    </source>
</evidence>
<reference evidence="6" key="1">
    <citation type="submission" date="2018-06" db="EMBL/GenBank/DDBJ databases">
        <authorList>
            <person name="Zhirakovskaya E."/>
        </authorList>
    </citation>
    <scope>NUCLEOTIDE SEQUENCE</scope>
</reference>
<dbReference type="PANTHER" id="PTHR12358">
    <property type="entry name" value="SPHINGOSINE KINASE"/>
    <property type="match status" value="1"/>
</dbReference>
<dbReference type="SUPFAM" id="SSF111331">
    <property type="entry name" value="NAD kinase/diacylglycerol kinase-like"/>
    <property type="match status" value="1"/>
</dbReference>
<organism evidence="6">
    <name type="scientific">hydrothermal vent metagenome</name>
    <dbReference type="NCBI Taxonomy" id="652676"/>
    <lineage>
        <taxon>unclassified sequences</taxon>
        <taxon>metagenomes</taxon>
        <taxon>ecological metagenomes</taxon>
    </lineage>
</organism>
<accession>A0A3B0VZC4</accession>
<dbReference type="PROSITE" id="PS50146">
    <property type="entry name" value="DAGK"/>
    <property type="match status" value="1"/>
</dbReference>
<dbReference type="Pfam" id="PF00781">
    <property type="entry name" value="DAGK_cat"/>
    <property type="match status" value="1"/>
</dbReference>
<protein>
    <recommendedName>
        <fullName evidence="5">DAGKc domain-containing protein</fullName>
    </recommendedName>
</protein>
<keyword evidence="3" id="KW-0418">Kinase</keyword>
<evidence type="ECO:0000259" key="5">
    <source>
        <dbReference type="PROSITE" id="PS50146"/>
    </source>
</evidence>
<dbReference type="AlphaFoldDB" id="A0A3B0VZC4"/>
<keyword evidence="2" id="KW-0547">Nucleotide-binding</keyword>
<sequence>MTLVADLWQARGWQVDIQPTQAAGHATTLAKTAVSNGSQVVIAAGGDGTLSEVANGLAHTACIMAPLPVGTANSFARELKLPLPLFRGKHQLLKAADLLLNGRIQQMDLGYSTDATGNGRYWLLWAGAGVDGYLVEHIEPRPKWSKKLGRLGYMLQGIALTARFPTASAKVEIDGRLYEDHYLLTLISNCRLYAGGGLTISPQAKLDDGLFEVWLFQGKHIGKMFQYGALMKAGRRDFPGMTMVNGR</sequence>
<proteinExistence type="predicted"/>
<dbReference type="Gene3D" id="2.60.200.40">
    <property type="match status" value="1"/>
</dbReference>
<keyword evidence="1" id="KW-0808">Transferase</keyword>
<name>A0A3B0VZC4_9ZZZZ</name>
<evidence type="ECO:0000256" key="4">
    <source>
        <dbReference type="ARBA" id="ARBA00022840"/>
    </source>
</evidence>
<dbReference type="InterPro" id="IPR001206">
    <property type="entry name" value="Diacylglycerol_kinase_cat_dom"/>
</dbReference>
<dbReference type="GO" id="GO:0004143">
    <property type="term" value="F:ATP-dependent diacylglycerol kinase activity"/>
    <property type="evidence" value="ECO:0007669"/>
    <property type="project" value="TreeGrafter"/>
</dbReference>
<dbReference type="GO" id="GO:0005524">
    <property type="term" value="F:ATP binding"/>
    <property type="evidence" value="ECO:0007669"/>
    <property type="project" value="UniProtKB-KW"/>
</dbReference>
<gene>
    <name evidence="6" type="ORF">MNBD_CHLOROFLEXI01-4625</name>
</gene>
<evidence type="ECO:0000256" key="3">
    <source>
        <dbReference type="ARBA" id="ARBA00022777"/>
    </source>
</evidence>
<feature type="non-terminal residue" evidence="6">
    <location>
        <position position="247"/>
    </location>
</feature>
<dbReference type="PANTHER" id="PTHR12358:SF106">
    <property type="entry name" value="LIPID KINASE YEGS"/>
    <property type="match status" value="1"/>
</dbReference>
<keyword evidence="4" id="KW-0067">ATP-binding</keyword>
<evidence type="ECO:0000313" key="6">
    <source>
        <dbReference type="EMBL" id="VAW37646.1"/>
    </source>
</evidence>
<dbReference type="GO" id="GO:0005886">
    <property type="term" value="C:plasma membrane"/>
    <property type="evidence" value="ECO:0007669"/>
    <property type="project" value="TreeGrafter"/>
</dbReference>
<dbReference type="Gene3D" id="3.40.50.10330">
    <property type="entry name" value="Probable inorganic polyphosphate/atp-NAD kinase, domain 1"/>
    <property type="match status" value="1"/>
</dbReference>
<evidence type="ECO:0000256" key="2">
    <source>
        <dbReference type="ARBA" id="ARBA00022741"/>
    </source>
</evidence>
<dbReference type="InterPro" id="IPR017438">
    <property type="entry name" value="ATP-NAD_kinase_N"/>
</dbReference>
<dbReference type="InterPro" id="IPR050187">
    <property type="entry name" value="Lipid_Phosphate_FormReg"/>
</dbReference>
<dbReference type="InterPro" id="IPR045540">
    <property type="entry name" value="YegS/DAGK_C"/>
</dbReference>
<dbReference type="Pfam" id="PF19279">
    <property type="entry name" value="YegS_C"/>
    <property type="match status" value="1"/>
</dbReference>
<feature type="domain" description="DAGKc" evidence="5">
    <location>
        <begin position="1"/>
        <end position="116"/>
    </location>
</feature>
<dbReference type="InterPro" id="IPR016064">
    <property type="entry name" value="NAD/diacylglycerol_kinase_sf"/>
</dbReference>
<dbReference type="EMBL" id="UOEU01000674">
    <property type="protein sequence ID" value="VAW37646.1"/>
    <property type="molecule type" value="Genomic_DNA"/>
</dbReference>